<dbReference type="Proteomes" id="UP001500957">
    <property type="component" value="Unassembled WGS sequence"/>
</dbReference>
<feature type="region of interest" description="Disordered" evidence="3">
    <location>
        <begin position="101"/>
        <end position="130"/>
    </location>
</feature>
<feature type="compositionally biased region" description="Gly residues" evidence="3">
    <location>
        <begin position="106"/>
        <end position="116"/>
    </location>
</feature>
<dbReference type="Gene3D" id="3.40.50.2300">
    <property type="match status" value="2"/>
</dbReference>
<feature type="compositionally biased region" description="Low complexity" evidence="3">
    <location>
        <begin position="117"/>
        <end position="130"/>
    </location>
</feature>
<sequence>MNAALASPWKRRLGARHVLVAGLLAAVVPLSGCGTRMSSEAIAAADGSALAAQSAVGNGAPVAADLGAGPLGVPAAGSVEAAPVPGAPAAAAANTGPVAAPAPGTTAGGTKTGGTATGAATNATVPTGPNAPCRQSLAPIVLGQTGAFSGIIGSPMINVRTGIALWSRAVNAAGGVQCHPVQVIQMDDGADPARVSSNLSSLKSKGVVAMIAVNVPTTFSAAKRFAEQNKMPIIGGDLIETPWYSSPWFFPQGGGPLASYAGAIKQAALKANTKKVGLIYCVEAAICGTINQNFDAMAKLSGLEVVVRKVSSITSPDYTAECQALKAAGAEAIFVALEGSGDARFARSCLSLGYSPPTATSALSVNAEAAQDANFRKLGVFLGTPNAPYLAQDTAGTKAFQAAYNRFAAGSMLDQNLISGWAAGKLFEKAISHVADQARSGAVTTGLILEGLWRIKNEKLDGLSSPITFNKNAPPDPNDCYALLNLTTTGYSAPLGSKFECFKGLPKGF</sequence>
<organism evidence="5 6">
    <name type="scientific">Sporichthya brevicatena</name>
    <dbReference type="NCBI Taxonomy" id="171442"/>
    <lineage>
        <taxon>Bacteria</taxon>
        <taxon>Bacillati</taxon>
        <taxon>Actinomycetota</taxon>
        <taxon>Actinomycetes</taxon>
        <taxon>Sporichthyales</taxon>
        <taxon>Sporichthyaceae</taxon>
        <taxon>Sporichthya</taxon>
    </lineage>
</organism>
<keyword evidence="2" id="KW-0732">Signal</keyword>
<dbReference type="SUPFAM" id="SSF53822">
    <property type="entry name" value="Periplasmic binding protein-like I"/>
    <property type="match status" value="1"/>
</dbReference>
<dbReference type="RefSeq" id="WP_344605942.1">
    <property type="nucleotide sequence ID" value="NZ_BAAAHE010000023.1"/>
</dbReference>
<keyword evidence="6" id="KW-1185">Reference proteome</keyword>
<dbReference type="PANTHER" id="PTHR47235:SF1">
    <property type="entry name" value="BLR6548 PROTEIN"/>
    <property type="match status" value="1"/>
</dbReference>
<dbReference type="EMBL" id="BAAAHE010000023">
    <property type="protein sequence ID" value="GAA0624090.1"/>
    <property type="molecule type" value="Genomic_DNA"/>
</dbReference>
<comment type="caution">
    <text evidence="5">The sequence shown here is derived from an EMBL/GenBank/DDBJ whole genome shotgun (WGS) entry which is preliminary data.</text>
</comment>
<protein>
    <recommendedName>
        <fullName evidence="4">Leucine-binding protein domain-containing protein</fullName>
    </recommendedName>
</protein>
<evidence type="ECO:0000256" key="2">
    <source>
        <dbReference type="ARBA" id="ARBA00022729"/>
    </source>
</evidence>
<name>A0ABN1GZ16_9ACTN</name>
<comment type="similarity">
    <text evidence="1">Belongs to the leucine-binding protein family.</text>
</comment>
<dbReference type="PANTHER" id="PTHR47235">
    <property type="entry name" value="BLR6548 PROTEIN"/>
    <property type="match status" value="1"/>
</dbReference>
<evidence type="ECO:0000313" key="5">
    <source>
        <dbReference type="EMBL" id="GAA0624090.1"/>
    </source>
</evidence>
<gene>
    <name evidence="5" type="ORF">GCM10009547_29030</name>
</gene>
<accession>A0ABN1GZ16</accession>
<dbReference type="InterPro" id="IPR028081">
    <property type="entry name" value="Leu-bd"/>
</dbReference>
<dbReference type="Pfam" id="PF13458">
    <property type="entry name" value="Peripla_BP_6"/>
    <property type="match status" value="1"/>
</dbReference>
<dbReference type="InterPro" id="IPR028082">
    <property type="entry name" value="Peripla_BP_I"/>
</dbReference>
<evidence type="ECO:0000256" key="1">
    <source>
        <dbReference type="ARBA" id="ARBA00010062"/>
    </source>
</evidence>
<reference evidence="5 6" key="1">
    <citation type="journal article" date="2019" name="Int. J. Syst. Evol. Microbiol.">
        <title>The Global Catalogue of Microorganisms (GCM) 10K type strain sequencing project: providing services to taxonomists for standard genome sequencing and annotation.</title>
        <authorList>
            <consortium name="The Broad Institute Genomics Platform"/>
            <consortium name="The Broad Institute Genome Sequencing Center for Infectious Disease"/>
            <person name="Wu L."/>
            <person name="Ma J."/>
        </authorList>
    </citation>
    <scope>NUCLEOTIDE SEQUENCE [LARGE SCALE GENOMIC DNA]</scope>
    <source>
        <strain evidence="5 6">JCM 10671</strain>
    </source>
</reference>
<proteinExistence type="inferred from homology"/>
<evidence type="ECO:0000313" key="6">
    <source>
        <dbReference type="Proteomes" id="UP001500957"/>
    </source>
</evidence>
<evidence type="ECO:0000259" key="4">
    <source>
        <dbReference type="Pfam" id="PF13458"/>
    </source>
</evidence>
<feature type="domain" description="Leucine-binding protein" evidence="4">
    <location>
        <begin position="139"/>
        <end position="444"/>
    </location>
</feature>
<evidence type="ECO:0000256" key="3">
    <source>
        <dbReference type="SAM" id="MobiDB-lite"/>
    </source>
</evidence>